<dbReference type="STRING" id="452637.Oter_0026"/>
<keyword evidence="6" id="KW-1185">Reference proteome</keyword>
<protein>
    <submittedName>
        <fullName evidence="5">Inosine/uridine-preferring nucleoside hydrolase</fullName>
    </submittedName>
</protein>
<dbReference type="GO" id="GO:0006152">
    <property type="term" value="P:purine nucleoside catabolic process"/>
    <property type="evidence" value="ECO:0007669"/>
    <property type="project" value="TreeGrafter"/>
</dbReference>
<name>B1ZWJ4_OPITP</name>
<dbReference type="HOGENOM" id="CLU_036838_10_0_0"/>
<feature type="chain" id="PRO_5002772176" evidence="3">
    <location>
        <begin position="26"/>
        <end position="334"/>
    </location>
</feature>
<keyword evidence="2" id="KW-0326">Glycosidase</keyword>
<dbReference type="KEGG" id="ote:Oter_0026"/>
<dbReference type="SUPFAM" id="SSF53590">
    <property type="entry name" value="Nucleoside hydrolase"/>
    <property type="match status" value="1"/>
</dbReference>
<gene>
    <name evidence="5" type="ordered locus">Oter_0026</name>
</gene>
<evidence type="ECO:0000256" key="1">
    <source>
        <dbReference type="ARBA" id="ARBA00022801"/>
    </source>
</evidence>
<dbReference type="AlphaFoldDB" id="B1ZWJ4"/>
<reference evidence="5 6" key="1">
    <citation type="journal article" date="2011" name="J. Bacteriol.">
        <title>Genome sequence of the verrucomicrobium Opitutus terrae PB90-1, an abundant inhabitant of rice paddy soil ecosystems.</title>
        <authorList>
            <person name="van Passel M.W."/>
            <person name="Kant R."/>
            <person name="Palva A."/>
            <person name="Copeland A."/>
            <person name="Lucas S."/>
            <person name="Lapidus A."/>
            <person name="Glavina del Rio T."/>
            <person name="Pitluck S."/>
            <person name="Goltsman E."/>
            <person name="Clum A."/>
            <person name="Sun H."/>
            <person name="Schmutz J."/>
            <person name="Larimer F.W."/>
            <person name="Land M.L."/>
            <person name="Hauser L."/>
            <person name="Kyrpides N."/>
            <person name="Mikhailova N."/>
            <person name="Richardson P.P."/>
            <person name="Janssen P.H."/>
            <person name="de Vos W.M."/>
            <person name="Smidt H."/>
        </authorList>
    </citation>
    <scope>NUCLEOTIDE SEQUENCE [LARGE SCALE GENOMIC DNA]</scope>
    <source>
        <strain evidence="6">DSM 11246 / JCM 15787 / PB90-1</strain>
    </source>
</reference>
<dbReference type="GO" id="GO:0005829">
    <property type="term" value="C:cytosol"/>
    <property type="evidence" value="ECO:0007669"/>
    <property type="project" value="TreeGrafter"/>
</dbReference>
<evidence type="ECO:0000259" key="4">
    <source>
        <dbReference type="Pfam" id="PF01156"/>
    </source>
</evidence>
<dbReference type="RefSeq" id="WP_012372856.1">
    <property type="nucleotide sequence ID" value="NC_010571.1"/>
</dbReference>
<evidence type="ECO:0000313" key="6">
    <source>
        <dbReference type="Proteomes" id="UP000007013"/>
    </source>
</evidence>
<dbReference type="PANTHER" id="PTHR12304:SF4">
    <property type="entry name" value="URIDINE NUCLEOSIDASE"/>
    <property type="match status" value="1"/>
</dbReference>
<dbReference type="InterPro" id="IPR001910">
    <property type="entry name" value="Inosine/uridine_hydrolase_dom"/>
</dbReference>
<accession>B1ZWJ4</accession>
<organism evidence="5 6">
    <name type="scientific">Opitutus terrae (strain DSM 11246 / JCM 15787 / PB90-1)</name>
    <dbReference type="NCBI Taxonomy" id="452637"/>
    <lineage>
        <taxon>Bacteria</taxon>
        <taxon>Pseudomonadati</taxon>
        <taxon>Verrucomicrobiota</taxon>
        <taxon>Opitutia</taxon>
        <taxon>Opitutales</taxon>
        <taxon>Opitutaceae</taxon>
        <taxon>Opitutus</taxon>
    </lineage>
</organism>
<keyword evidence="3" id="KW-0732">Signal</keyword>
<sequence length="334" mass="36553">MRRFPFIRVIACAILLTSWLSPVFAAPPAGAKLPIPVVFHTDIGTDIDDTWALAQLLRSPELDLKLVLVDTNDTRYRAKVAARLLEIAGRTDVPIGLGVASPMREQEQNQLPWVRDYDLTAYRGRVLDDGVGALIELVMNSPEPVSVVSVGAVPALARAIEREPKLASRARFVGMHGSVDIGYGGGPVVAEANVKVDPAALRAVLAAPWQDVLLTPLDTCGNVDLDGANYHAVWCATADPLLRAVIEGYCVFAPRVTWMKCDFFTQRSTTLFDCVAVYLAYSEDLVETETVRIKVTDDGFTVRDPAGPSARVALRWKDHAGFESHLAHRLLQQR</sequence>
<keyword evidence="1 5" id="KW-0378">Hydrolase</keyword>
<dbReference type="InterPro" id="IPR036452">
    <property type="entry name" value="Ribo_hydro-like"/>
</dbReference>
<feature type="signal peptide" evidence="3">
    <location>
        <begin position="1"/>
        <end position="25"/>
    </location>
</feature>
<evidence type="ECO:0000313" key="5">
    <source>
        <dbReference type="EMBL" id="ACB73318.1"/>
    </source>
</evidence>
<evidence type="ECO:0000256" key="3">
    <source>
        <dbReference type="SAM" id="SignalP"/>
    </source>
</evidence>
<dbReference type="Pfam" id="PF01156">
    <property type="entry name" value="IU_nuc_hydro"/>
    <property type="match status" value="1"/>
</dbReference>
<dbReference type="Proteomes" id="UP000007013">
    <property type="component" value="Chromosome"/>
</dbReference>
<proteinExistence type="predicted"/>
<dbReference type="Gene3D" id="3.90.245.10">
    <property type="entry name" value="Ribonucleoside hydrolase-like"/>
    <property type="match status" value="1"/>
</dbReference>
<dbReference type="PANTHER" id="PTHR12304">
    <property type="entry name" value="INOSINE-URIDINE PREFERRING NUCLEOSIDE HYDROLASE"/>
    <property type="match status" value="1"/>
</dbReference>
<feature type="domain" description="Inosine/uridine-preferring nucleoside hydrolase" evidence="4">
    <location>
        <begin position="37"/>
        <end position="306"/>
    </location>
</feature>
<dbReference type="eggNOG" id="COG1957">
    <property type="taxonomic scope" value="Bacteria"/>
</dbReference>
<dbReference type="GO" id="GO:0008477">
    <property type="term" value="F:purine nucleosidase activity"/>
    <property type="evidence" value="ECO:0007669"/>
    <property type="project" value="TreeGrafter"/>
</dbReference>
<dbReference type="EMBL" id="CP001032">
    <property type="protein sequence ID" value="ACB73318.1"/>
    <property type="molecule type" value="Genomic_DNA"/>
</dbReference>
<evidence type="ECO:0000256" key="2">
    <source>
        <dbReference type="ARBA" id="ARBA00023295"/>
    </source>
</evidence>
<dbReference type="InterPro" id="IPR023186">
    <property type="entry name" value="IUNH"/>
</dbReference>
<dbReference type="OrthoDB" id="9797882at2"/>